<evidence type="ECO:0000256" key="2">
    <source>
        <dbReference type="ARBA" id="ARBA00022679"/>
    </source>
</evidence>
<evidence type="ECO:0000313" key="6">
    <source>
        <dbReference type="Proteomes" id="UP000534186"/>
    </source>
</evidence>
<dbReference type="Proteomes" id="UP000534186">
    <property type="component" value="Unassembled WGS sequence"/>
</dbReference>
<keyword evidence="1 5" id="KW-0489">Methyltransferase</keyword>
<dbReference type="GO" id="GO:0008170">
    <property type="term" value="F:N-methyltransferase activity"/>
    <property type="evidence" value="ECO:0007669"/>
    <property type="project" value="InterPro"/>
</dbReference>
<dbReference type="AlphaFoldDB" id="A0A7Y9NQA5"/>
<dbReference type="PRINTS" id="PR00508">
    <property type="entry name" value="S21N4MTFRASE"/>
</dbReference>
<sequence>MGSFYRSQHELIFVFKSGKEPYRNNIQLGKFGRNRTNSWNYPGDNTLSRTGEEGNVLAMHPTVKPIALVADALLDCSARGEIVLDSFLGAGSTLLAAERVGRVCYGMEIEGRYVDLSIRRWQQLTGEHAYKSDTGIAFDEQVFEEVSRGR</sequence>
<feature type="domain" description="DNA methylase N-4/N-6" evidence="4">
    <location>
        <begin position="4"/>
        <end position="117"/>
    </location>
</feature>
<proteinExistence type="inferred from homology"/>
<comment type="similarity">
    <text evidence="3">Belongs to the N(4)/N(6)-methyltransferase family.</text>
</comment>
<name>A0A7Y9NQA5_9BACT</name>
<evidence type="ECO:0000256" key="3">
    <source>
        <dbReference type="RuleBase" id="RU362026"/>
    </source>
</evidence>
<comment type="caution">
    <text evidence="5">The sequence shown here is derived from an EMBL/GenBank/DDBJ whole genome shotgun (WGS) entry which is preliminary data.</text>
</comment>
<dbReference type="Pfam" id="PF01555">
    <property type="entry name" value="N6_N4_Mtase"/>
    <property type="match status" value="1"/>
</dbReference>
<dbReference type="EC" id="2.1.1.-" evidence="3"/>
<evidence type="ECO:0000256" key="1">
    <source>
        <dbReference type="ARBA" id="ARBA00022603"/>
    </source>
</evidence>
<dbReference type="InterPro" id="IPR029063">
    <property type="entry name" value="SAM-dependent_MTases_sf"/>
</dbReference>
<dbReference type="SUPFAM" id="SSF53335">
    <property type="entry name" value="S-adenosyl-L-methionine-dependent methyltransferases"/>
    <property type="match status" value="1"/>
</dbReference>
<dbReference type="GO" id="GO:0032259">
    <property type="term" value="P:methylation"/>
    <property type="evidence" value="ECO:0007669"/>
    <property type="project" value="UniProtKB-KW"/>
</dbReference>
<keyword evidence="2" id="KW-0808">Transferase</keyword>
<protein>
    <recommendedName>
        <fullName evidence="3">Methyltransferase</fullName>
        <ecNumber evidence="3">2.1.1.-</ecNumber>
    </recommendedName>
</protein>
<evidence type="ECO:0000313" key="5">
    <source>
        <dbReference type="EMBL" id="NYF53556.1"/>
    </source>
</evidence>
<reference evidence="5 6" key="1">
    <citation type="submission" date="2020-07" db="EMBL/GenBank/DDBJ databases">
        <title>Genomic Encyclopedia of Type Strains, Phase IV (KMG-V): Genome sequencing to study the core and pangenomes of soil and plant-associated prokaryotes.</title>
        <authorList>
            <person name="Whitman W."/>
        </authorList>
    </citation>
    <scope>NUCLEOTIDE SEQUENCE [LARGE SCALE GENOMIC DNA]</scope>
    <source>
        <strain evidence="5 6">M8UP30</strain>
    </source>
</reference>
<gene>
    <name evidence="5" type="ORF">HDF12_003955</name>
</gene>
<dbReference type="EMBL" id="JACCCV010000002">
    <property type="protein sequence ID" value="NYF53556.1"/>
    <property type="molecule type" value="Genomic_DNA"/>
</dbReference>
<dbReference type="InterPro" id="IPR002941">
    <property type="entry name" value="DNA_methylase_N4/N6"/>
</dbReference>
<accession>A0A7Y9NQA5</accession>
<dbReference type="Gene3D" id="3.40.50.150">
    <property type="entry name" value="Vaccinia Virus protein VP39"/>
    <property type="match status" value="1"/>
</dbReference>
<organism evidence="5 6">
    <name type="scientific">Tunturiibacter lichenicola</name>
    <dbReference type="NCBI Taxonomy" id="2051959"/>
    <lineage>
        <taxon>Bacteria</taxon>
        <taxon>Pseudomonadati</taxon>
        <taxon>Acidobacteriota</taxon>
        <taxon>Terriglobia</taxon>
        <taxon>Terriglobales</taxon>
        <taxon>Acidobacteriaceae</taxon>
        <taxon>Tunturiibacter</taxon>
    </lineage>
</organism>
<evidence type="ECO:0000259" key="4">
    <source>
        <dbReference type="Pfam" id="PF01555"/>
    </source>
</evidence>
<dbReference type="InterPro" id="IPR001091">
    <property type="entry name" value="RM_Methyltransferase"/>
</dbReference>
<dbReference type="GO" id="GO:0003677">
    <property type="term" value="F:DNA binding"/>
    <property type="evidence" value="ECO:0007669"/>
    <property type="project" value="InterPro"/>
</dbReference>